<accession>A0A5S4FS51</accession>
<dbReference type="InterPro" id="IPR045730">
    <property type="entry name" value="DUF6084"/>
</dbReference>
<gene>
    <name evidence="1" type="ORF">ETD85_47865</name>
</gene>
<comment type="caution">
    <text evidence="1">The sequence shown here is derived from an EMBL/GenBank/DDBJ whole genome shotgun (WGS) entry which is preliminary data.</text>
</comment>
<dbReference type="AlphaFoldDB" id="A0A5S4FS51"/>
<dbReference type="Pfam" id="PF19562">
    <property type="entry name" value="DUF6084"/>
    <property type="match status" value="1"/>
</dbReference>
<evidence type="ECO:0000313" key="1">
    <source>
        <dbReference type="EMBL" id="TMR23498.1"/>
    </source>
</evidence>
<name>A0A5S4FS51_9ACTN</name>
<evidence type="ECO:0000313" key="2">
    <source>
        <dbReference type="Proteomes" id="UP000306628"/>
    </source>
</evidence>
<dbReference type="OrthoDB" id="115056at2"/>
<reference evidence="1 2" key="1">
    <citation type="submission" date="2019-05" db="EMBL/GenBank/DDBJ databases">
        <title>Draft genome sequence of Nonomuraea zeae DSM 100528.</title>
        <authorList>
            <person name="Saricaoglu S."/>
            <person name="Isik K."/>
        </authorList>
    </citation>
    <scope>NUCLEOTIDE SEQUENCE [LARGE SCALE GENOMIC DNA]</scope>
    <source>
        <strain evidence="1 2">DSM 100528</strain>
    </source>
</reference>
<dbReference type="RefSeq" id="WP_138696507.1">
    <property type="nucleotide sequence ID" value="NZ_JBHSAZ010000089.1"/>
</dbReference>
<organism evidence="1 2">
    <name type="scientific">Nonomuraea zeae</name>
    <dbReference type="NCBI Taxonomy" id="1642303"/>
    <lineage>
        <taxon>Bacteria</taxon>
        <taxon>Bacillati</taxon>
        <taxon>Actinomycetota</taxon>
        <taxon>Actinomycetes</taxon>
        <taxon>Streptosporangiales</taxon>
        <taxon>Streptosporangiaceae</taxon>
        <taxon>Nonomuraea</taxon>
    </lineage>
</organism>
<sequence>MAPTSAPALRIEVRGVEPVAPAVVPALCFSLGVHASPGSAPGTAAPHGHDGEPPEVRALTLTTQVRIDATARAYDEDARLRLKELFGPSETWDRNLSSLLWTQTVTHVPAFTGSTIAPVTVPCTYDFDVAATKYLHGLPDGEVPLRLLFTGTVFYLDDGRLQAACLPWDTEAGFRMPVSVWKELMDRHFPRTAWIRLERDTFDRLYAHRTRHTLPGWDDAVRSLLETSGG</sequence>
<dbReference type="Proteomes" id="UP000306628">
    <property type="component" value="Unassembled WGS sequence"/>
</dbReference>
<proteinExistence type="predicted"/>
<protein>
    <submittedName>
        <fullName evidence="1">Uncharacterized protein</fullName>
    </submittedName>
</protein>
<keyword evidence="2" id="KW-1185">Reference proteome</keyword>
<dbReference type="EMBL" id="VCKX01000255">
    <property type="protein sequence ID" value="TMR23498.1"/>
    <property type="molecule type" value="Genomic_DNA"/>
</dbReference>